<dbReference type="InterPro" id="IPR011006">
    <property type="entry name" value="CheY-like_superfamily"/>
</dbReference>
<gene>
    <name evidence="4" type="primary">mtrA</name>
    <name evidence="4" type="ORF">V202x_42780</name>
</gene>
<proteinExistence type="predicted"/>
<dbReference type="PANTHER" id="PTHR44591">
    <property type="entry name" value="STRESS RESPONSE REGULATOR PROTEIN 1"/>
    <property type="match status" value="1"/>
</dbReference>
<evidence type="ECO:0000259" key="3">
    <source>
        <dbReference type="PROSITE" id="PS50110"/>
    </source>
</evidence>
<dbReference type="OrthoDB" id="292005at2"/>
<keyword evidence="5" id="KW-1185">Reference proteome</keyword>
<dbReference type="SUPFAM" id="SSF52172">
    <property type="entry name" value="CheY-like"/>
    <property type="match status" value="1"/>
</dbReference>
<dbReference type="EMBL" id="CP037422">
    <property type="protein sequence ID" value="QDU10865.1"/>
    <property type="molecule type" value="Genomic_DNA"/>
</dbReference>
<keyword evidence="1 2" id="KW-0597">Phosphoprotein</keyword>
<dbReference type="InterPro" id="IPR050595">
    <property type="entry name" value="Bact_response_regulator"/>
</dbReference>
<evidence type="ECO:0000313" key="4">
    <source>
        <dbReference type="EMBL" id="QDU10865.1"/>
    </source>
</evidence>
<dbReference type="AlphaFoldDB" id="A0A517X032"/>
<dbReference type="Pfam" id="PF00072">
    <property type="entry name" value="Response_reg"/>
    <property type="match status" value="1"/>
</dbReference>
<dbReference type="RefSeq" id="WP_145178736.1">
    <property type="nucleotide sequence ID" value="NZ_CP037422.1"/>
</dbReference>
<dbReference type="GO" id="GO:0000160">
    <property type="term" value="P:phosphorelay signal transduction system"/>
    <property type="evidence" value="ECO:0007669"/>
    <property type="project" value="InterPro"/>
</dbReference>
<dbReference type="PANTHER" id="PTHR44591:SF23">
    <property type="entry name" value="CHEY SUBFAMILY"/>
    <property type="match status" value="1"/>
</dbReference>
<name>A0A517X032_9PLAN</name>
<dbReference type="Gene3D" id="3.40.50.2300">
    <property type="match status" value="1"/>
</dbReference>
<dbReference type="GO" id="GO:0003677">
    <property type="term" value="F:DNA binding"/>
    <property type="evidence" value="ECO:0007669"/>
    <property type="project" value="UniProtKB-KW"/>
</dbReference>
<reference evidence="4 5" key="1">
    <citation type="submission" date="2019-03" db="EMBL/GenBank/DDBJ databases">
        <title>Deep-cultivation of Planctomycetes and their phenomic and genomic characterization uncovers novel biology.</title>
        <authorList>
            <person name="Wiegand S."/>
            <person name="Jogler M."/>
            <person name="Boedeker C."/>
            <person name="Pinto D."/>
            <person name="Vollmers J."/>
            <person name="Rivas-Marin E."/>
            <person name="Kohn T."/>
            <person name="Peeters S.H."/>
            <person name="Heuer A."/>
            <person name="Rast P."/>
            <person name="Oberbeckmann S."/>
            <person name="Bunk B."/>
            <person name="Jeske O."/>
            <person name="Meyerdierks A."/>
            <person name="Storesund J.E."/>
            <person name="Kallscheuer N."/>
            <person name="Luecker S."/>
            <person name="Lage O.M."/>
            <person name="Pohl T."/>
            <person name="Merkel B.J."/>
            <person name="Hornburger P."/>
            <person name="Mueller R.-W."/>
            <person name="Bruemmer F."/>
            <person name="Labrenz M."/>
            <person name="Spormann A.M."/>
            <person name="Op den Camp H."/>
            <person name="Overmann J."/>
            <person name="Amann R."/>
            <person name="Jetten M.S.M."/>
            <person name="Mascher T."/>
            <person name="Medema M.H."/>
            <person name="Devos D.P."/>
            <person name="Kaster A.-K."/>
            <person name="Ovreas L."/>
            <person name="Rohde M."/>
            <person name="Galperin M.Y."/>
            <person name="Jogler C."/>
        </authorList>
    </citation>
    <scope>NUCLEOTIDE SEQUENCE [LARGE SCALE GENOMIC DNA]</scope>
    <source>
        <strain evidence="4 5">V202</strain>
    </source>
</reference>
<evidence type="ECO:0000256" key="2">
    <source>
        <dbReference type="PROSITE-ProRule" id="PRU00169"/>
    </source>
</evidence>
<evidence type="ECO:0000256" key="1">
    <source>
        <dbReference type="ARBA" id="ARBA00022553"/>
    </source>
</evidence>
<dbReference type="PROSITE" id="PS50110">
    <property type="entry name" value="RESPONSE_REGULATORY"/>
    <property type="match status" value="1"/>
</dbReference>
<keyword evidence="4" id="KW-0238">DNA-binding</keyword>
<evidence type="ECO:0000313" key="5">
    <source>
        <dbReference type="Proteomes" id="UP000318384"/>
    </source>
</evidence>
<organism evidence="4 5">
    <name type="scientific">Gimesia aquarii</name>
    <dbReference type="NCBI Taxonomy" id="2527964"/>
    <lineage>
        <taxon>Bacteria</taxon>
        <taxon>Pseudomonadati</taxon>
        <taxon>Planctomycetota</taxon>
        <taxon>Planctomycetia</taxon>
        <taxon>Planctomycetales</taxon>
        <taxon>Planctomycetaceae</taxon>
        <taxon>Gimesia</taxon>
    </lineage>
</organism>
<protein>
    <submittedName>
        <fullName evidence="4">DNA-binding response regulator MtrA</fullName>
    </submittedName>
</protein>
<feature type="domain" description="Response regulatory" evidence="3">
    <location>
        <begin position="5"/>
        <end position="121"/>
    </location>
</feature>
<sequence>MTYKTVMIADDDHDLTQALALRLRPLGFSVMRSPDASHALIGAMKILPDMIVLDVDMPNGNGLAVCEMLSSDVRFHNIPIIIHTGYSDQATIDRCTQLGAFYIHKCPGSPATITEVARRFLQTDSEQEVEMLDACNKSSTNGEFGFLF</sequence>
<dbReference type="InterPro" id="IPR001789">
    <property type="entry name" value="Sig_transdc_resp-reg_receiver"/>
</dbReference>
<dbReference type="SMART" id="SM00448">
    <property type="entry name" value="REC"/>
    <property type="match status" value="1"/>
</dbReference>
<accession>A0A517X032</accession>
<feature type="modified residue" description="4-aspartylphosphate" evidence="2">
    <location>
        <position position="54"/>
    </location>
</feature>
<dbReference type="Proteomes" id="UP000318384">
    <property type="component" value="Chromosome"/>
</dbReference>
<dbReference type="CDD" id="cd00156">
    <property type="entry name" value="REC"/>
    <property type="match status" value="1"/>
</dbReference>